<keyword evidence="6 8" id="KW-0378">Hydrolase</keyword>
<dbReference type="Proteomes" id="UP000614272">
    <property type="component" value="Unassembled WGS sequence"/>
</dbReference>
<dbReference type="InterPro" id="IPR036389">
    <property type="entry name" value="RNase_III_sf"/>
</dbReference>
<dbReference type="SUPFAM" id="SSF54768">
    <property type="entry name" value="dsRNA-binding domain-like"/>
    <property type="match status" value="1"/>
</dbReference>
<keyword evidence="5 8" id="KW-0255">Endonuclease</keyword>
<dbReference type="CDD" id="cd10845">
    <property type="entry name" value="DSRM_RNAse_III_family"/>
    <property type="match status" value="1"/>
</dbReference>
<comment type="function">
    <text evidence="8">Digests double-stranded RNA. Involved in the processing of primary rRNA transcript to yield the immediate precursors to the large and small rRNAs (23S and 16S). Processes some mRNAs, and tRNAs when they are encoded in the rRNA operon. Processes pre-crRNA and tracrRNA of type II CRISPR loci if present in the organism.</text>
</comment>
<keyword evidence="8" id="KW-0819">tRNA processing</keyword>
<dbReference type="InterPro" id="IPR000999">
    <property type="entry name" value="RNase_III_dom"/>
</dbReference>
<evidence type="ECO:0000256" key="2">
    <source>
        <dbReference type="ARBA" id="ARBA00010183"/>
    </source>
</evidence>
<dbReference type="PROSITE" id="PS00517">
    <property type="entry name" value="RNASE_3_1"/>
    <property type="match status" value="1"/>
</dbReference>
<evidence type="ECO:0000256" key="8">
    <source>
        <dbReference type="HAMAP-Rule" id="MF_00104"/>
    </source>
</evidence>
<evidence type="ECO:0000259" key="10">
    <source>
        <dbReference type="PROSITE" id="PS50137"/>
    </source>
</evidence>
<evidence type="ECO:0000313" key="13">
    <source>
        <dbReference type="Proteomes" id="UP000614272"/>
    </source>
</evidence>
<feature type="domain" description="RNase III" evidence="11">
    <location>
        <begin position="5"/>
        <end position="127"/>
    </location>
</feature>
<comment type="subunit">
    <text evidence="8">Homodimer.</text>
</comment>
<evidence type="ECO:0000256" key="5">
    <source>
        <dbReference type="ARBA" id="ARBA00022759"/>
    </source>
</evidence>
<keyword evidence="8" id="KW-0963">Cytoplasm</keyword>
<feature type="binding site" evidence="8">
    <location>
        <position position="40"/>
    </location>
    <ligand>
        <name>Mg(2+)</name>
        <dbReference type="ChEBI" id="CHEBI:18420"/>
    </ligand>
</feature>
<keyword evidence="13" id="KW-1185">Reference proteome</keyword>
<evidence type="ECO:0000256" key="9">
    <source>
        <dbReference type="SAM" id="MobiDB-lite"/>
    </source>
</evidence>
<dbReference type="PANTHER" id="PTHR11207:SF0">
    <property type="entry name" value="RIBONUCLEASE 3"/>
    <property type="match status" value="1"/>
</dbReference>
<organism evidence="12 13">
    <name type="scientific">Lacimicrobium alkaliphilum</name>
    <dbReference type="NCBI Taxonomy" id="1526571"/>
    <lineage>
        <taxon>Bacteria</taxon>
        <taxon>Pseudomonadati</taxon>
        <taxon>Pseudomonadota</taxon>
        <taxon>Gammaproteobacteria</taxon>
        <taxon>Alteromonadales</taxon>
        <taxon>Alteromonadaceae</taxon>
        <taxon>Lacimicrobium</taxon>
    </lineage>
</organism>
<keyword evidence="8" id="KW-0479">Metal-binding</keyword>
<comment type="catalytic activity">
    <reaction evidence="1 8">
        <text>Endonucleolytic cleavage to 5'-phosphomonoester.</text>
        <dbReference type="EC" id="3.1.26.3"/>
    </reaction>
</comment>
<feature type="active site" evidence="8">
    <location>
        <position position="116"/>
    </location>
</feature>
<evidence type="ECO:0000313" key="12">
    <source>
        <dbReference type="EMBL" id="GGD67546.1"/>
    </source>
</evidence>
<dbReference type="CDD" id="cd00593">
    <property type="entry name" value="RIBOc"/>
    <property type="match status" value="1"/>
</dbReference>
<accession>A0ABQ1REY2</accession>
<keyword evidence="4 8" id="KW-0540">Nuclease</keyword>
<evidence type="ECO:0000256" key="7">
    <source>
        <dbReference type="ARBA" id="ARBA00022884"/>
    </source>
</evidence>
<dbReference type="Gene3D" id="1.10.1520.10">
    <property type="entry name" value="Ribonuclease III domain"/>
    <property type="match status" value="1"/>
</dbReference>
<comment type="cofactor">
    <cofactor evidence="8">
        <name>Mg(2+)</name>
        <dbReference type="ChEBI" id="CHEBI:18420"/>
    </cofactor>
</comment>
<dbReference type="InterPro" id="IPR014720">
    <property type="entry name" value="dsRBD_dom"/>
</dbReference>
<evidence type="ECO:0000256" key="1">
    <source>
        <dbReference type="ARBA" id="ARBA00000109"/>
    </source>
</evidence>
<feature type="domain" description="DRBM" evidence="10">
    <location>
        <begin position="154"/>
        <end position="224"/>
    </location>
</feature>
<reference evidence="13" key="1">
    <citation type="journal article" date="2019" name="Int. J. Syst. Evol. Microbiol.">
        <title>The Global Catalogue of Microorganisms (GCM) 10K type strain sequencing project: providing services to taxonomists for standard genome sequencing and annotation.</title>
        <authorList>
            <consortium name="The Broad Institute Genomics Platform"/>
            <consortium name="The Broad Institute Genome Sequencing Center for Infectious Disease"/>
            <person name="Wu L."/>
            <person name="Ma J."/>
        </authorList>
    </citation>
    <scope>NUCLEOTIDE SEQUENCE [LARGE SCALE GENOMIC DNA]</scope>
    <source>
        <strain evidence="13">CGMCC 1.12923</strain>
    </source>
</reference>
<dbReference type="InterPro" id="IPR011907">
    <property type="entry name" value="RNase_III"/>
</dbReference>
<comment type="caution">
    <text evidence="12">The sequence shown here is derived from an EMBL/GenBank/DDBJ whole genome shotgun (WGS) entry which is preliminary data.</text>
</comment>
<feature type="active site" evidence="8">
    <location>
        <position position="44"/>
    </location>
</feature>
<dbReference type="EMBL" id="BMGJ01000008">
    <property type="protein sequence ID" value="GGD67546.1"/>
    <property type="molecule type" value="Genomic_DNA"/>
</dbReference>
<keyword evidence="8" id="KW-0699">rRNA-binding</keyword>
<gene>
    <name evidence="8 12" type="primary">rnc</name>
    <name evidence="12" type="ORF">GCM10011357_23360</name>
</gene>
<feature type="binding site" evidence="8">
    <location>
        <position position="113"/>
    </location>
    <ligand>
        <name>Mg(2+)</name>
        <dbReference type="ChEBI" id="CHEBI:18420"/>
    </ligand>
</feature>
<evidence type="ECO:0000256" key="6">
    <source>
        <dbReference type="ARBA" id="ARBA00022801"/>
    </source>
</evidence>
<comment type="similarity">
    <text evidence="2">Belongs to the ribonuclease III family.</text>
</comment>
<keyword evidence="8" id="KW-0698">rRNA processing</keyword>
<dbReference type="PROSITE" id="PS50137">
    <property type="entry name" value="DS_RBD"/>
    <property type="match status" value="1"/>
</dbReference>
<keyword evidence="7 8" id="KW-0694">RNA-binding</keyword>
<feature type="region of interest" description="Disordered" evidence="9">
    <location>
        <begin position="205"/>
        <end position="226"/>
    </location>
</feature>
<keyword evidence="8" id="KW-0460">Magnesium</keyword>
<dbReference type="SMART" id="SM00535">
    <property type="entry name" value="RIBOc"/>
    <property type="match status" value="1"/>
</dbReference>
<dbReference type="Gene3D" id="3.30.160.20">
    <property type="match status" value="1"/>
</dbReference>
<evidence type="ECO:0000256" key="4">
    <source>
        <dbReference type="ARBA" id="ARBA00022722"/>
    </source>
</evidence>
<evidence type="ECO:0000256" key="3">
    <source>
        <dbReference type="ARBA" id="ARBA00022664"/>
    </source>
</evidence>
<dbReference type="SUPFAM" id="SSF69065">
    <property type="entry name" value="RNase III domain-like"/>
    <property type="match status" value="1"/>
</dbReference>
<feature type="compositionally biased region" description="Basic and acidic residues" evidence="9">
    <location>
        <begin position="217"/>
        <end position="226"/>
    </location>
</feature>
<dbReference type="RefSeq" id="WP_099034991.1">
    <property type="nucleotide sequence ID" value="NZ_BMGJ01000008.1"/>
</dbReference>
<proteinExistence type="inferred from homology"/>
<dbReference type="PANTHER" id="PTHR11207">
    <property type="entry name" value="RIBONUCLEASE III"/>
    <property type="match status" value="1"/>
</dbReference>
<dbReference type="PROSITE" id="PS50142">
    <property type="entry name" value="RNASE_3_2"/>
    <property type="match status" value="1"/>
</dbReference>
<dbReference type="Pfam" id="PF00035">
    <property type="entry name" value="dsrm"/>
    <property type="match status" value="1"/>
</dbReference>
<dbReference type="HAMAP" id="MF_00104">
    <property type="entry name" value="RNase_III"/>
    <property type="match status" value="1"/>
</dbReference>
<dbReference type="Pfam" id="PF14622">
    <property type="entry name" value="Ribonucleas_3_3"/>
    <property type="match status" value="1"/>
</dbReference>
<protein>
    <recommendedName>
        <fullName evidence="8">Ribonuclease 3</fullName>
        <ecNumber evidence="8">3.1.26.3</ecNumber>
    </recommendedName>
    <alternativeName>
        <fullName evidence="8">Ribonuclease III</fullName>
        <shortName evidence="8">RNase III</shortName>
    </alternativeName>
</protein>
<dbReference type="SMART" id="SM00358">
    <property type="entry name" value="DSRM"/>
    <property type="match status" value="1"/>
</dbReference>
<feature type="binding site" evidence="8">
    <location>
        <position position="116"/>
    </location>
    <ligand>
        <name>Mg(2+)</name>
        <dbReference type="ChEBI" id="CHEBI:18420"/>
    </ligand>
</feature>
<comment type="subcellular location">
    <subcellularLocation>
        <location evidence="8">Cytoplasm</location>
    </subcellularLocation>
</comment>
<evidence type="ECO:0000259" key="11">
    <source>
        <dbReference type="PROSITE" id="PS50142"/>
    </source>
</evidence>
<dbReference type="NCBIfam" id="TIGR02191">
    <property type="entry name" value="RNaseIII"/>
    <property type="match status" value="1"/>
</dbReference>
<name>A0ABQ1REY2_9ALTE</name>
<dbReference type="EC" id="3.1.26.3" evidence="8"/>
<keyword evidence="3 8" id="KW-0507">mRNA processing</keyword>
<sequence>MEQDYRSLSQILGYQFENISALELALTHRSASKQHNERLEFLGDSVLGMVIAKELYQRFPTQPEGKLTRMRSTLVKGETLAELGREFNLGELLKLGPGELKSGGFRRDSILADAVEAIIGAIFLEAGLDTVSSLILNWYAPRLAKLDPNEHPKDHKTRLQEYLQGRKLPLPDYEVVEVTGKSHEQTFVVECRVAALEQVISAQGNSRRRAEQQAARKVMEKLSHDS</sequence>